<reference evidence="2" key="1">
    <citation type="submission" date="2022-03" db="EMBL/GenBank/DDBJ databases">
        <title>Identification of a novel bacterium isolated from mangrove sediments.</title>
        <authorList>
            <person name="Pan X."/>
        </authorList>
    </citation>
    <scope>NUCLEOTIDE SEQUENCE</scope>
    <source>
        <strain evidence="2">B2580</strain>
    </source>
</reference>
<dbReference type="CDD" id="cd00531">
    <property type="entry name" value="NTF2_like"/>
    <property type="match status" value="1"/>
</dbReference>
<keyword evidence="3" id="KW-1185">Reference proteome</keyword>
<accession>A0ABT0B7G0</accession>
<proteinExistence type="predicted"/>
<evidence type="ECO:0000259" key="1">
    <source>
        <dbReference type="Pfam" id="PF13577"/>
    </source>
</evidence>
<dbReference type="InterPro" id="IPR037401">
    <property type="entry name" value="SnoaL-like"/>
</dbReference>
<dbReference type="InterPro" id="IPR032710">
    <property type="entry name" value="NTF2-like_dom_sf"/>
</dbReference>
<sequence>MKRKVGDYLSECGDREAIRDCIYRYCRGIDRIDADLILSAYWPDASDEHGNFTAGSAREFVEHAVPILHSIDLTAHFIGNILIDINGDKAFVESYIQAFHRMRRDDGTRYDHMSGSRFIDRMEKREDEWRIARRVVVRDWFREFPDSAEWDTGQLGQALGYGRDRPLDLGLRKPGDRSYALLRR</sequence>
<dbReference type="EMBL" id="JALHLE010000053">
    <property type="protein sequence ID" value="MCJ2181011.1"/>
    <property type="molecule type" value="Genomic_DNA"/>
</dbReference>
<dbReference type="Pfam" id="PF13577">
    <property type="entry name" value="SnoaL_4"/>
    <property type="match status" value="1"/>
</dbReference>
<dbReference type="SUPFAM" id="SSF54427">
    <property type="entry name" value="NTF2-like"/>
    <property type="match status" value="1"/>
</dbReference>
<gene>
    <name evidence="2" type="ORF">MTR64_20800</name>
</gene>
<protein>
    <submittedName>
        <fullName evidence="2">Nuclear transport factor 2 family protein</fullName>
    </submittedName>
</protein>
<organism evidence="2 3">
    <name type="scientific">Novosphingobium album</name>
    <name type="common">ex Hu et al. 2023</name>
    <dbReference type="NCBI Taxonomy" id="2930093"/>
    <lineage>
        <taxon>Bacteria</taxon>
        <taxon>Pseudomonadati</taxon>
        <taxon>Pseudomonadota</taxon>
        <taxon>Alphaproteobacteria</taxon>
        <taxon>Sphingomonadales</taxon>
        <taxon>Sphingomonadaceae</taxon>
        <taxon>Novosphingobium</taxon>
    </lineage>
</organism>
<feature type="domain" description="SnoaL-like" evidence="1">
    <location>
        <begin position="14"/>
        <end position="134"/>
    </location>
</feature>
<comment type="caution">
    <text evidence="2">The sequence shown here is derived from an EMBL/GenBank/DDBJ whole genome shotgun (WGS) entry which is preliminary data.</text>
</comment>
<dbReference type="Gene3D" id="3.10.450.50">
    <property type="match status" value="1"/>
</dbReference>
<dbReference type="RefSeq" id="WP_243996458.1">
    <property type="nucleotide sequence ID" value="NZ_JALHLE010000053.1"/>
</dbReference>
<dbReference type="Proteomes" id="UP001162880">
    <property type="component" value="Unassembled WGS sequence"/>
</dbReference>
<evidence type="ECO:0000313" key="2">
    <source>
        <dbReference type="EMBL" id="MCJ2181011.1"/>
    </source>
</evidence>
<name>A0ABT0B7G0_9SPHN</name>
<evidence type="ECO:0000313" key="3">
    <source>
        <dbReference type="Proteomes" id="UP001162880"/>
    </source>
</evidence>